<keyword evidence="1" id="KW-0547">Nucleotide-binding</keyword>
<dbReference type="InterPro" id="IPR011330">
    <property type="entry name" value="Glyco_hydro/deAcase_b/a-brl"/>
</dbReference>
<reference evidence="3" key="2">
    <citation type="submission" date="2023-07" db="EMBL/GenBank/DDBJ databases">
        <title>Genomic analysis of Rhodococcus opacus VOC-14 with glycol ethers degradation activity.</title>
        <authorList>
            <person name="Narkevich D.A."/>
            <person name="Hlushen A.M."/>
            <person name="Akhremchuk A.E."/>
            <person name="Sikolenko M.A."/>
            <person name="Valentovich L.N."/>
        </authorList>
    </citation>
    <scope>NUCLEOTIDE SEQUENCE</scope>
    <source>
        <strain evidence="3">VOC-14</strain>
    </source>
</reference>
<keyword evidence="1" id="KW-0067">ATP-binding</keyword>
<evidence type="ECO:0000313" key="2">
    <source>
        <dbReference type="EMBL" id="MCZ4589821.1"/>
    </source>
</evidence>
<gene>
    <name evidence="1" type="primary">pxpA</name>
    <name evidence="2" type="ORF">O4328_40385</name>
    <name evidence="3" type="ORF">Q5707_03930</name>
</gene>
<protein>
    <recommendedName>
        <fullName evidence="1">5-oxoprolinase subunit A</fullName>
        <shortName evidence="1">5-OPase subunit A</shortName>
        <ecNumber evidence="1">3.5.2.9</ecNumber>
    </recommendedName>
    <alternativeName>
        <fullName evidence="1">5-oxoprolinase (ATP-hydrolyzing) subunit A</fullName>
    </alternativeName>
</protein>
<organism evidence="3 5">
    <name type="scientific">Rhodococcus opacus</name>
    <name type="common">Nocardia opaca</name>
    <dbReference type="NCBI Taxonomy" id="37919"/>
    <lineage>
        <taxon>Bacteria</taxon>
        <taxon>Bacillati</taxon>
        <taxon>Actinomycetota</taxon>
        <taxon>Actinomycetes</taxon>
        <taxon>Mycobacteriales</taxon>
        <taxon>Nocardiaceae</taxon>
        <taxon>Rhodococcus</taxon>
    </lineage>
</organism>
<dbReference type="Proteomes" id="UP001066327">
    <property type="component" value="Unassembled WGS sequence"/>
</dbReference>
<dbReference type="PANTHER" id="PTHR30292:SF0">
    <property type="entry name" value="5-OXOPROLINASE SUBUNIT A"/>
    <property type="match status" value="1"/>
</dbReference>
<keyword evidence="1 3" id="KW-0378">Hydrolase</keyword>
<dbReference type="PANTHER" id="PTHR30292">
    <property type="entry name" value="UNCHARACTERIZED PROTEIN YBGL-RELATED"/>
    <property type="match status" value="1"/>
</dbReference>
<evidence type="ECO:0000313" key="4">
    <source>
        <dbReference type="Proteomes" id="UP001066327"/>
    </source>
</evidence>
<dbReference type="NCBIfam" id="NF003814">
    <property type="entry name" value="PRK05406.1-3"/>
    <property type="match status" value="1"/>
</dbReference>
<dbReference type="CDD" id="cd10787">
    <property type="entry name" value="LamB_YcsF_like"/>
    <property type="match status" value="1"/>
</dbReference>
<evidence type="ECO:0000313" key="3">
    <source>
        <dbReference type="EMBL" id="WLF48162.1"/>
    </source>
</evidence>
<comment type="similarity">
    <text evidence="1">Belongs to the LamB/PxpA family.</text>
</comment>
<dbReference type="Gene3D" id="3.20.20.370">
    <property type="entry name" value="Glycoside hydrolase/deacetylase"/>
    <property type="match status" value="1"/>
</dbReference>
<accession>A0AAX3YFD0</accession>
<keyword evidence="4" id="KW-1185">Reference proteome</keyword>
<evidence type="ECO:0000313" key="5">
    <source>
        <dbReference type="Proteomes" id="UP001231166"/>
    </source>
</evidence>
<dbReference type="Proteomes" id="UP001231166">
    <property type="component" value="Chromosome"/>
</dbReference>
<dbReference type="GO" id="GO:0005524">
    <property type="term" value="F:ATP binding"/>
    <property type="evidence" value="ECO:0007669"/>
    <property type="project" value="UniProtKB-UniRule"/>
</dbReference>
<dbReference type="Pfam" id="PF03746">
    <property type="entry name" value="LamB_YcsF"/>
    <property type="match status" value="1"/>
</dbReference>
<dbReference type="GO" id="GO:0017168">
    <property type="term" value="F:5-oxoprolinase (ATP-hydrolyzing) activity"/>
    <property type="evidence" value="ECO:0007669"/>
    <property type="project" value="UniProtKB-UniRule"/>
</dbReference>
<dbReference type="SUPFAM" id="SSF88713">
    <property type="entry name" value="Glycoside hydrolase/deacetylase"/>
    <property type="match status" value="1"/>
</dbReference>
<comment type="catalytic activity">
    <reaction evidence="1">
        <text>5-oxo-L-proline + ATP + 2 H2O = L-glutamate + ADP + phosphate + H(+)</text>
        <dbReference type="Rhea" id="RHEA:10348"/>
        <dbReference type="ChEBI" id="CHEBI:15377"/>
        <dbReference type="ChEBI" id="CHEBI:15378"/>
        <dbReference type="ChEBI" id="CHEBI:29985"/>
        <dbReference type="ChEBI" id="CHEBI:30616"/>
        <dbReference type="ChEBI" id="CHEBI:43474"/>
        <dbReference type="ChEBI" id="CHEBI:58402"/>
        <dbReference type="ChEBI" id="CHEBI:456216"/>
        <dbReference type="EC" id="3.5.2.9"/>
    </reaction>
</comment>
<dbReference type="EMBL" id="JAPWIS010000037">
    <property type="protein sequence ID" value="MCZ4589821.1"/>
    <property type="molecule type" value="Genomic_DNA"/>
</dbReference>
<sequence>MPAIDLNSDLGESYGAWTLGDDLAMLKLVTSANVACGFHAGDPATLSATCSAASELTVRIGAQVGYHDLAGFGRRFIDIAPRDLTADVVYQIGALDGLAQVSGSAVAYVKPHGALYNAIVHHREQARAVVAAVSAYDESLPVLGLPGSAFLEEAEKAGLRTVTEAFADRAYTPEGTLVPRTTDGAVLHDPAVVAERVLRLVVDHTLEAVDGTVLAVTAESVCVHGDTPAAVEMATAIRSLLDTEGITVEPFV</sequence>
<reference evidence="2" key="1">
    <citation type="submission" date="2022-12" db="EMBL/GenBank/DDBJ databases">
        <authorList>
            <person name="Krivoruchko A.V."/>
            <person name="Elkin A."/>
        </authorList>
    </citation>
    <scope>NUCLEOTIDE SEQUENCE</scope>
    <source>
        <strain evidence="2">IEGM 249</strain>
    </source>
</reference>
<name>A0AAX3YFD0_RHOOP</name>
<comment type="function">
    <text evidence="1">Catalyzes the cleavage of 5-oxoproline to form L-glutamate coupled to the hydrolysis of ATP to ADP and inorganic phosphate.</text>
</comment>
<comment type="subunit">
    <text evidence="1">Forms a complex composed of PxpA, PxpB and PxpC.</text>
</comment>
<dbReference type="RefSeq" id="WP_005574154.1">
    <property type="nucleotide sequence ID" value="NZ_CAJUXZ010000001.1"/>
</dbReference>
<dbReference type="EC" id="3.5.2.9" evidence="1"/>
<dbReference type="EMBL" id="CP130953">
    <property type="protein sequence ID" value="WLF48162.1"/>
    <property type="molecule type" value="Genomic_DNA"/>
</dbReference>
<dbReference type="GO" id="GO:0005975">
    <property type="term" value="P:carbohydrate metabolic process"/>
    <property type="evidence" value="ECO:0007669"/>
    <property type="project" value="InterPro"/>
</dbReference>
<dbReference type="AlphaFoldDB" id="A0AAX3YFD0"/>
<dbReference type="NCBIfam" id="NF003816">
    <property type="entry name" value="PRK05406.1-5"/>
    <property type="match status" value="1"/>
</dbReference>
<proteinExistence type="inferred from homology"/>
<evidence type="ECO:0000256" key="1">
    <source>
        <dbReference type="HAMAP-Rule" id="MF_00691"/>
    </source>
</evidence>
<dbReference type="InterPro" id="IPR005501">
    <property type="entry name" value="LamB/YcsF/PxpA-like"/>
</dbReference>
<dbReference type="HAMAP" id="MF_00691">
    <property type="entry name" value="PxpA"/>
    <property type="match status" value="1"/>
</dbReference>